<keyword evidence="1" id="KW-0472">Membrane</keyword>
<gene>
    <name evidence="2" type="ORF">HHL21_09315</name>
</gene>
<organism evidence="2 3">
    <name type="scientific">Massilia polaris</name>
    <dbReference type="NCBI Taxonomy" id="2728846"/>
    <lineage>
        <taxon>Bacteria</taxon>
        <taxon>Pseudomonadati</taxon>
        <taxon>Pseudomonadota</taxon>
        <taxon>Betaproteobacteria</taxon>
        <taxon>Burkholderiales</taxon>
        <taxon>Oxalobacteraceae</taxon>
        <taxon>Telluria group</taxon>
        <taxon>Massilia</taxon>
    </lineage>
</organism>
<keyword evidence="1" id="KW-1133">Transmembrane helix</keyword>
<protein>
    <recommendedName>
        <fullName evidence="4">MFS transporter permease</fullName>
    </recommendedName>
</protein>
<feature type="transmembrane region" description="Helical" evidence="1">
    <location>
        <begin position="26"/>
        <end position="47"/>
    </location>
</feature>
<evidence type="ECO:0000313" key="3">
    <source>
        <dbReference type="Proteomes" id="UP000583752"/>
    </source>
</evidence>
<evidence type="ECO:0000313" key="2">
    <source>
        <dbReference type="EMBL" id="NML61272.1"/>
    </source>
</evidence>
<proteinExistence type="predicted"/>
<dbReference type="Proteomes" id="UP000583752">
    <property type="component" value="Unassembled WGS sequence"/>
</dbReference>
<dbReference type="Pfam" id="PF19540">
    <property type="entry name" value="DUF6064"/>
    <property type="match status" value="1"/>
</dbReference>
<feature type="transmembrane region" description="Helical" evidence="1">
    <location>
        <begin position="179"/>
        <end position="200"/>
    </location>
</feature>
<comment type="caution">
    <text evidence="2">The sequence shown here is derived from an EMBL/GenBank/DDBJ whole genome shotgun (WGS) entry which is preliminary data.</text>
</comment>
<reference evidence="2 3" key="1">
    <citation type="submission" date="2020-04" db="EMBL/GenBank/DDBJ databases">
        <title>Massilia sp. RP-1-19 isolated from soil.</title>
        <authorList>
            <person name="Dahal R.H."/>
        </authorList>
    </citation>
    <scope>NUCLEOTIDE SEQUENCE [LARGE SCALE GENOMIC DNA]</scope>
    <source>
        <strain evidence="2 3">RP-1-19</strain>
    </source>
</reference>
<feature type="transmembrane region" description="Helical" evidence="1">
    <location>
        <begin position="112"/>
        <end position="130"/>
    </location>
</feature>
<dbReference type="AlphaFoldDB" id="A0A848HJJ4"/>
<sequence length="215" mass="23892">MSEWSTYRLSDLLMFSARTYYRLIQLYNLEVWPLHLLAFAAGLALVLCVRRTGAGRVAAIVLGICWLWVAWAFHAERYTAINSAAPYFAAAFAVQGMLLIFAGRLHASHDRFGPGVLSLALLGYPLLTLLSGRPWQQAEMFGIAPDPTVAFTLALLALCQRVHWILWPVPLLWSAVSGATLWTMGAPNAWVVPLIALLALMRIIQRRRQRCAAGC</sequence>
<evidence type="ECO:0008006" key="4">
    <source>
        <dbReference type="Google" id="ProtNLM"/>
    </source>
</evidence>
<keyword evidence="1" id="KW-0812">Transmembrane</keyword>
<keyword evidence="3" id="KW-1185">Reference proteome</keyword>
<feature type="transmembrane region" description="Helical" evidence="1">
    <location>
        <begin position="85"/>
        <end position="106"/>
    </location>
</feature>
<name>A0A848HJJ4_9BURK</name>
<dbReference type="EMBL" id="JABBGG010000004">
    <property type="protein sequence ID" value="NML61272.1"/>
    <property type="molecule type" value="Genomic_DNA"/>
</dbReference>
<dbReference type="InterPro" id="IPR045708">
    <property type="entry name" value="DUF6064"/>
</dbReference>
<evidence type="ECO:0000256" key="1">
    <source>
        <dbReference type="SAM" id="Phobius"/>
    </source>
</evidence>
<accession>A0A848HJJ4</accession>
<feature type="transmembrane region" description="Helical" evidence="1">
    <location>
        <begin position="53"/>
        <end position="73"/>
    </location>
</feature>